<dbReference type="AlphaFoldDB" id="A0A8R1ILU0"/>
<reference evidence="1" key="2">
    <citation type="submission" date="2022-06" db="UniProtKB">
        <authorList>
            <consortium name="EnsemblMetazoa"/>
        </authorList>
    </citation>
    <scope>IDENTIFICATION</scope>
    <source>
        <strain evidence="1">DF5081</strain>
    </source>
</reference>
<evidence type="ECO:0000313" key="1">
    <source>
        <dbReference type="EnsemblMetazoa" id="CJA34789.1"/>
    </source>
</evidence>
<accession>A0A8R1ILU0</accession>
<name>A0A8R1ILU0_CAEJA</name>
<keyword evidence="2" id="KW-1185">Reference proteome</keyword>
<evidence type="ECO:0000313" key="2">
    <source>
        <dbReference type="Proteomes" id="UP000005237"/>
    </source>
</evidence>
<proteinExistence type="predicted"/>
<reference evidence="2" key="1">
    <citation type="submission" date="2010-08" db="EMBL/GenBank/DDBJ databases">
        <authorList>
            <consortium name="Caenorhabditis japonica Sequencing Consortium"/>
            <person name="Wilson R.K."/>
        </authorList>
    </citation>
    <scope>NUCLEOTIDE SEQUENCE [LARGE SCALE GENOMIC DNA]</scope>
    <source>
        <strain evidence="2">DF5081</strain>
    </source>
</reference>
<sequence>MSNGANGMISYDNTDDTSQRTQMTISKISSHHHFSAAMLKRLALVLDIVSGPSVPNKLNLLSSLHT</sequence>
<organism evidence="1 2">
    <name type="scientific">Caenorhabditis japonica</name>
    <dbReference type="NCBI Taxonomy" id="281687"/>
    <lineage>
        <taxon>Eukaryota</taxon>
        <taxon>Metazoa</taxon>
        <taxon>Ecdysozoa</taxon>
        <taxon>Nematoda</taxon>
        <taxon>Chromadorea</taxon>
        <taxon>Rhabditida</taxon>
        <taxon>Rhabditina</taxon>
        <taxon>Rhabditomorpha</taxon>
        <taxon>Rhabditoidea</taxon>
        <taxon>Rhabditidae</taxon>
        <taxon>Peloderinae</taxon>
        <taxon>Caenorhabditis</taxon>
    </lineage>
</organism>
<dbReference type="Proteomes" id="UP000005237">
    <property type="component" value="Unassembled WGS sequence"/>
</dbReference>
<dbReference type="EnsemblMetazoa" id="CJA34789.1">
    <property type="protein sequence ID" value="CJA34789.1"/>
    <property type="gene ID" value="WBGene00210636"/>
</dbReference>
<protein>
    <submittedName>
        <fullName evidence="1">Uncharacterized protein</fullName>
    </submittedName>
</protein>